<dbReference type="PANTHER" id="PTHR43103:SF3">
    <property type="entry name" value="ADP-L-GLYCERO-D-MANNO-HEPTOSE-6-EPIMERASE"/>
    <property type="match status" value="1"/>
</dbReference>
<dbReference type="InterPro" id="IPR050005">
    <property type="entry name" value="DenD"/>
</dbReference>
<dbReference type="NCBIfam" id="NF043036">
    <property type="entry name" value="ErythonDh"/>
    <property type="match status" value="1"/>
</dbReference>
<dbReference type="GO" id="GO:0016491">
    <property type="term" value="F:oxidoreductase activity"/>
    <property type="evidence" value="ECO:0007669"/>
    <property type="project" value="InterPro"/>
</dbReference>
<feature type="domain" description="NAD-dependent epimerase/dehydratase" evidence="3">
    <location>
        <begin position="3"/>
        <end position="209"/>
    </location>
</feature>
<dbReference type="AlphaFoldDB" id="A0A9X1L799"/>
<sequence length="336" mass="35318">MQITILGGGGFLGRRLAHRLAKDGALGDRAITGLTLFDLQAPPPVEAPFPVRCLGGNIADPAAVTAAIPAGTEVVVHLAAVVSAQAEADFDLGLTVNVHGTLAVLQACRALTQGPRASGAAPPRVVFTSSVASFSGGQDARLEDDARQLPGNSYGAEKAIGELLLQDASRKGFLDAVNIRLPTVIIRPGRPNKAASSFVSAILREPLLGLETDLPVPEEFAVWICSPRRAVEWFLHAMTMDTKPLGLDRGINPPGRSATVGKMLSALEAVAGPEARAKVRHAPDPAIEAIVGTWPASFTAERARRLLGFSEQESLEEIVQGFIEDDLAATRAERGL</sequence>
<evidence type="ECO:0000259" key="3">
    <source>
        <dbReference type="Pfam" id="PF01370"/>
    </source>
</evidence>
<reference evidence="4" key="1">
    <citation type="submission" date="2021-10" db="EMBL/GenBank/DDBJ databases">
        <title>Roseicella aerolatum sp. nov., isolated from aerosols of e-waste dismantling site.</title>
        <authorList>
            <person name="Qin T."/>
        </authorList>
    </citation>
    <scope>NUCLEOTIDE SEQUENCE</scope>
    <source>
        <strain evidence="4">GB24</strain>
    </source>
</reference>
<dbReference type="Pfam" id="PF01370">
    <property type="entry name" value="Epimerase"/>
    <property type="match status" value="1"/>
</dbReference>
<organism evidence="4 5">
    <name type="scientific">Roseicella aerolata</name>
    <dbReference type="NCBI Taxonomy" id="2883479"/>
    <lineage>
        <taxon>Bacteria</taxon>
        <taxon>Pseudomonadati</taxon>
        <taxon>Pseudomonadota</taxon>
        <taxon>Alphaproteobacteria</taxon>
        <taxon>Acetobacterales</taxon>
        <taxon>Roseomonadaceae</taxon>
        <taxon>Roseicella</taxon>
    </lineage>
</organism>
<dbReference type="RefSeq" id="WP_226606890.1">
    <property type="nucleotide sequence ID" value="NZ_JAJAQI010000010.1"/>
</dbReference>
<dbReference type="Proteomes" id="UP001139311">
    <property type="component" value="Unassembled WGS sequence"/>
</dbReference>
<protein>
    <submittedName>
        <fullName evidence="4">NAD-dependent epimerase/dehydratase family protein</fullName>
    </submittedName>
</protein>
<evidence type="ECO:0000256" key="2">
    <source>
        <dbReference type="ARBA" id="ARBA00023277"/>
    </source>
</evidence>
<evidence type="ECO:0000313" key="4">
    <source>
        <dbReference type="EMBL" id="MCB4821726.1"/>
    </source>
</evidence>
<comment type="caution">
    <text evidence="4">The sequence shown here is derived from an EMBL/GenBank/DDBJ whole genome shotgun (WGS) entry which is preliminary data.</text>
</comment>
<gene>
    <name evidence="4" type="ORF">LHA35_08280</name>
</gene>
<accession>A0A9X1L799</accession>
<keyword evidence="5" id="KW-1185">Reference proteome</keyword>
<keyword evidence="1" id="KW-0521">NADP</keyword>
<evidence type="ECO:0000313" key="5">
    <source>
        <dbReference type="Proteomes" id="UP001139311"/>
    </source>
</evidence>
<dbReference type="PANTHER" id="PTHR43103">
    <property type="entry name" value="NUCLEOSIDE-DIPHOSPHATE-SUGAR EPIMERASE"/>
    <property type="match status" value="1"/>
</dbReference>
<dbReference type="InterPro" id="IPR036291">
    <property type="entry name" value="NAD(P)-bd_dom_sf"/>
</dbReference>
<dbReference type="EMBL" id="JAJAQI010000010">
    <property type="protein sequence ID" value="MCB4821726.1"/>
    <property type="molecule type" value="Genomic_DNA"/>
</dbReference>
<evidence type="ECO:0000256" key="1">
    <source>
        <dbReference type="ARBA" id="ARBA00022857"/>
    </source>
</evidence>
<dbReference type="SUPFAM" id="SSF51735">
    <property type="entry name" value="NAD(P)-binding Rossmann-fold domains"/>
    <property type="match status" value="1"/>
</dbReference>
<name>A0A9X1L799_9PROT</name>
<dbReference type="Gene3D" id="3.90.25.10">
    <property type="entry name" value="UDP-galactose 4-epimerase, domain 1"/>
    <property type="match status" value="1"/>
</dbReference>
<proteinExistence type="predicted"/>
<dbReference type="Gene3D" id="3.40.50.720">
    <property type="entry name" value="NAD(P)-binding Rossmann-like Domain"/>
    <property type="match status" value="1"/>
</dbReference>
<dbReference type="InterPro" id="IPR001509">
    <property type="entry name" value="Epimerase_deHydtase"/>
</dbReference>
<keyword evidence="2" id="KW-0119">Carbohydrate metabolism</keyword>